<evidence type="ECO:0000256" key="3">
    <source>
        <dbReference type="ARBA" id="ARBA00023136"/>
    </source>
</evidence>
<dbReference type="GeneTree" id="ENSGT00990000203957"/>
<dbReference type="InterPro" id="IPR050671">
    <property type="entry name" value="CD300_family_receptors"/>
</dbReference>
<evidence type="ECO:0000313" key="6">
    <source>
        <dbReference type="Proteomes" id="UP000257200"/>
    </source>
</evidence>
<name>A0A3Q1FML1_9TELE</name>
<reference evidence="5" key="1">
    <citation type="submission" date="2025-08" db="UniProtKB">
        <authorList>
            <consortium name="Ensembl"/>
        </authorList>
    </citation>
    <scope>IDENTIFICATION</scope>
</reference>
<keyword evidence="6" id="KW-1185">Reference proteome</keyword>
<dbReference type="InterPro" id="IPR036179">
    <property type="entry name" value="Ig-like_dom_sf"/>
</dbReference>
<keyword evidence="2" id="KW-0812">Transmembrane</keyword>
<evidence type="ECO:0000313" key="5">
    <source>
        <dbReference type="Ensembl" id="ENSAPOP00000018388.1"/>
    </source>
</evidence>
<reference evidence="5" key="2">
    <citation type="submission" date="2025-09" db="UniProtKB">
        <authorList>
            <consortium name="Ensembl"/>
        </authorList>
    </citation>
    <scope>IDENTIFICATION</scope>
</reference>
<comment type="subcellular location">
    <subcellularLocation>
        <location evidence="1">Membrane</location>
    </subcellularLocation>
</comment>
<dbReference type="Gene3D" id="2.60.40.10">
    <property type="entry name" value="Immunoglobulins"/>
    <property type="match status" value="1"/>
</dbReference>
<protein>
    <recommendedName>
        <fullName evidence="4">Immunoglobulin V-set domain-containing protein</fullName>
    </recommendedName>
</protein>
<evidence type="ECO:0000256" key="1">
    <source>
        <dbReference type="ARBA" id="ARBA00004370"/>
    </source>
</evidence>
<dbReference type="InParanoid" id="A0A3Q1FML1"/>
<dbReference type="InterPro" id="IPR013783">
    <property type="entry name" value="Ig-like_fold"/>
</dbReference>
<proteinExistence type="predicted"/>
<dbReference type="GO" id="GO:0004888">
    <property type="term" value="F:transmembrane signaling receptor activity"/>
    <property type="evidence" value="ECO:0007669"/>
    <property type="project" value="TreeGrafter"/>
</dbReference>
<dbReference type="Proteomes" id="UP000257200">
    <property type="component" value="Unplaced"/>
</dbReference>
<dbReference type="InterPro" id="IPR013106">
    <property type="entry name" value="Ig_V-set"/>
</dbReference>
<dbReference type="SUPFAM" id="SSF48726">
    <property type="entry name" value="Immunoglobulin"/>
    <property type="match status" value="1"/>
</dbReference>
<evidence type="ECO:0000259" key="4">
    <source>
        <dbReference type="Pfam" id="PF07686"/>
    </source>
</evidence>
<dbReference type="PANTHER" id="PTHR11860">
    <property type="entry name" value="POLYMERIC-IMMUNOGLOBULIN RECEPTOR"/>
    <property type="match status" value="1"/>
</dbReference>
<dbReference type="Pfam" id="PF07686">
    <property type="entry name" value="V-set"/>
    <property type="match status" value="1"/>
</dbReference>
<keyword evidence="3" id="KW-0472">Membrane</keyword>
<dbReference type="GO" id="GO:0005886">
    <property type="term" value="C:plasma membrane"/>
    <property type="evidence" value="ECO:0007669"/>
    <property type="project" value="TreeGrafter"/>
</dbReference>
<dbReference type="Ensembl" id="ENSAPOT00000034410.1">
    <property type="protein sequence ID" value="ENSAPOP00000018388.1"/>
    <property type="gene ID" value="ENSAPOG00000021726.1"/>
</dbReference>
<dbReference type="AlphaFoldDB" id="A0A3Q1FML1"/>
<feature type="domain" description="Immunoglobulin V-set" evidence="4">
    <location>
        <begin position="36"/>
        <end position="126"/>
    </location>
</feature>
<accession>A0A3Q1FML1</accession>
<organism evidence="5 6">
    <name type="scientific">Acanthochromis polyacanthus</name>
    <name type="common">spiny chromis</name>
    <dbReference type="NCBI Taxonomy" id="80966"/>
    <lineage>
        <taxon>Eukaryota</taxon>
        <taxon>Metazoa</taxon>
        <taxon>Chordata</taxon>
        <taxon>Craniata</taxon>
        <taxon>Vertebrata</taxon>
        <taxon>Euteleostomi</taxon>
        <taxon>Actinopterygii</taxon>
        <taxon>Neopterygii</taxon>
        <taxon>Teleostei</taxon>
        <taxon>Neoteleostei</taxon>
        <taxon>Acanthomorphata</taxon>
        <taxon>Ovalentaria</taxon>
        <taxon>Pomacentridae</taxon>
        <taxon>Acanthochromis</taxon>
    </lineage>
</organism>
<dbReference type="STRING" id="80966.ENSAPOP00000018388"/>
<sequence length="145" mass="16650">MHAWVFPEAHLHFQFRLGFCMTPIVFLQLQCNKGDIRAHIGGEFILICTYDTNRFLYSKKYWCRGDSKNTCEILVDSESAAKTKNTHRTQIIDARRRGLFVKVTNLQFDDSGVYWVGIDKIYADIMTSVSVVVTQGKNKADSYNA</sequence>
<dbReference type="PANTHER" id="PTHR11860:SF96">
    <property type="match status" value="1"/>
</dbReference>
<evidence type="ECO:0000256" key="2">
    <source>
        <dbReference type="ARBA" id="ARBA00022692"/>
    </source>
</evidence>